<dbReference type="Proteomes" id="UP001180489">
    <property type="component" value="Unassembled WGS sequence"/>
</dbReference>
<evidence type="ECO:0000313" key="2">
    <source>
        <dbReference type="Proteomes" id="UP001180489"/>
    </source>
</evidence>
<evidence type="ECO:0000313" key="1">
    <source>
        <dbReference type="EMBL" id="MDT0477385.1"/>
    </source>
</evidence>
<protein>
    <recommendedName>
        <fullName evidence="3">Secreted protein</fullName>
    </recommendedName>
</protein>
<gene>
    <name evidence="1" type="ORF">RM863_35215</name>
</gene>
<reference evidence="1" key="1">
    <citation type="submission" date="2024-05" db="EMBL/GenBank/DDBJ databases">
        <title>30 novel species of actinomycetes from the DSMZ collection.</title>
        <authorList>
            <person name="Nouioui I."/>
        </authorList>
    </citation>
    <scope>NUCLEOTIDE SEQUENCE</scope>
    <source>
        <strain evidence="1">DSM 41014</strain>
    </source>
</reference>
<dbReference type="EMBL" id="JAVRFF010000061">
    <property type="protein sequence ID" value="MDT0477385.1"/>
    <property type="molecule type" value="Genomic_DNA"/>
</dbReference>
<name>A0ABU2UWI8_9ACTN</name>
<organism evidence="1 2">
    <name type="scientific">Streptomyces hintoniae</name>
    <dbReference type="NCBI Taxonomy" id="3075521"/>
    <lineage>
        <taxon>Bacteria</taxon>
        <taxon>Bacillati</taxon>
        <taxon>Actinomycetota</taxon>
        <taxon>Actinomycetes</taxon>
        <taxon>Kitasatosporales</taxon>
        <taxon>Streptomycetaceae</taxon>
        <taxon>Streptomyces</taxon>
    </lineage>
</organism>
<proteinExistence type="predicted"/>
<keyword evidence="2" id="KW-1185">Reference proteome</keyword>
<evidence type="ECO:0008006" key="3">
    <source>
        <dbReference type="Google" id="ProtNLM"/>
    </source>
</evidence>
<comment type="caution">
    <text evidence="1">The sequence shown here is derived from an EMBL/GenBank/DDBJ whole genome shotgun (WGS) entry which is preliminary data.</text>
</comment>
<dbReference type="RefSeq" id="WP_311637590.1">
    <property type="nucleotide sequence ID" value="NZ_JAVRFF010000061.1"/>
</dbReference>
<sequence length="60" mass="6266">MAHHAPSTALAAARLLAAQGHHSHLHSEAETTCVSGHCAPTPAVLGTTLLTTPEYGRRRT</sequence>
<accession>A0ABU2UWI8</accession>